<organism evidence="1 2">
    <name type="scientific">Luteolibacter pohnpeiensis</name>
    <dbReference type="NCBI Taxonomy" id="454153"/>
    <lineage>
        <taxon>Bacteria</taxon>
        <taxon>Pseudomonadati</taxon>
        <taxon>Verrucomicrobiota</taxon>
        <taxon>Verrucomicrobiia</taxon>
        <taxon>Verrucomicrobiales</taxon>
        <taxon>Verrucomicrobiaceae</taxon>
        <taxon>Luteolibacter</taxon>
    </lineage>
</organism>
<evidence type="ECO:0000313" key="2">
    <source>
        <dbReference type="Proteomes" id="UP000603141"/>
    </source>
</evidence>
<evidence type="ECO:0008006" key="3">
    <source>
        <dbReference type="Google" id="ProtNLM"/>
    </source>
</evidence>
<sequence>MLKTFADRLQENGKKPKQIIIAILRKLLHQIYGILKSGEPYNPEKRGLQTI</sequence>
<accession>A0A934SB20</accession>
<dbReference type="AlphaFoldDB" id="A0A934SB20"/>
<name>A0A934SB20_9BACT</name>
<dbReference type="EMBL" id="JAENIJ010000080">
    <property type="protein sequence ID" value="MBK1884715.1"/>
    <property type="molecule type" value="Genomic_DNA"/>
</dbReference>
<evidence type="ECO:0000313" key="1">
    <source>
        <dbReference type="EMBL" id="MBK1884715.1"/>
    </source>
</evidence>
<keyword evidence="2" id="KW-1185">Reference proteome</keyword>
<proteinExistence type="predicted"/>
<reference evidence="1" key="1">
    <citation type="submission" date="2021-01" db="EMBL/GenBank/DDBJ databases">
        <title>Modified the classification status of verrucomicrobia.</title>
        <authorList>
            <person name="Feng X."/>
        </authorList>
    </citation>
    <scope>NUCLEOTIDE SEQUENCE</scope>
    <source>
        <strain evidence="1">KCTC 22041</strain>
    </source>
</reference>
<dbReference type="Proteomes" id="UP000603141">
    <property type="component" value="Unassembled WGS sequence"/>
</dbReference>
<protein>
    <recommendedName>
        <fullName evidence="3">IS110 family transposase</fullName>
    </recommendedName>
</protein>
<gene>
    <name evidence="1" type="ORF">JIN85_20050</name>
</gene>
<comment type="caution">
    <text evidence="1">The sequence shown here is derived from an EMBL/GenBank/DDBJ whole genome shotgun (WGS) entry which is preliminary data.</text>
</comment>